<proteinExistence type="predicted"/>
<feature type="compositionally biased region" description="Low complexity" evidence="1">
    <location>
        <begin position="9"/>
        <end position="22"/>
    </location>
</feature>
<evidence type="ECO:0000313" key="3">
    <source>
        <dbReference type="EMBL" id="CAF3935995.1"/>
    </source>
</evidence>
<accession>A0A819JZQ9</accession>
<evidence type="ECO:0000256" key="1">
    <source>
        <dbReference type="SAM" id="MobiDB-lite"/>
    </source>
</evidence>
<sequence>MSQNNNFLSVNENSTSSSSFNNDIDEKNQILLSNLPDELNNDNDDWKSADDNHDIDINEIQDDLITVNNEQNNNDGWANFDTFENNADPKSQIVPVTVSNLAEDDWANFKSNPIQFTQHDLQLSSDKQSTKINHDDDVFGDYGEVQICQQFQGSSLPINSLNTESIKSLISTCFPLESSILSKDIDNYIPFELPSFTTYKDQSKQLPCFEHCLSLWKLLSNISNDPIGIQYQWRKSNIEHLFHQALGVHERFRTKPISLTSQSEFQMITSNVNNENKVLPQTMSPHFDWKQSGLENPLTNNDSSSLSINSNQTEENLFDVNKTLDLDYYISPIRTSTSNKREHITSSTIIHRNNSPILQQNATPIKTIDLFPGSTRVLNDDTKPDVDSVSNFSFMNPKALMLRTKN</sequence>
<dbReference type="AlphaFoldDB" id="A0A819JZQ9"/>
<dbReference type="Proteomes" id="UP000663874">
    <property type="component" value="Unassembled WGS sequence"/>
</dbReference>
<organism evidence="3 4">
    <name type="scientific">Rotaria sordida</name>
    <dbReference type="NCBI Taxonomy" id="392033"/>
    <lineage>
        <taxon>Eukaryota</taxon>
        <taxon>Metazoa</taxon>
        <taxon>Spiralia</taxon>
        <taxon>Gnathifera</taxon>
        <taxon>Rotifera</taxon>
        <taxon>Eurotatoria</taxon>
        <taxon>Bdelloidea</taxon>
        <taxon>Philodinida</taxon>
        <taxon>Philodinidae</taxon>
        <taxon>Rotaria</taxon>
    </lineage>
</organism>
<evidence type="ECO:0000313" key="4">
    <source>
        <dbReference type="Proteomes" id="UP000663874"/>
    </source>
</evidence>
<comment type="caution">
    <text evidence="3">The sequence shown here is derived from an EMBL/GenBank/DDBJ whole genome shotgun (WGS) entry which is preliminary data.</text>
</comment>
<dbReference type="Proteomes" id="UP000663889">
    <property type="component" value="Unassembled WGS sequence"/>
</dbReference>
<protein>
    <submittedName>
        <fullName evidence="3">Uncharacterized protein</fullName>
    </submittedName>
</protein>
<gene>
    <name evidence="3" type="ORF">FNK824_LOCUS22404</name>
    <name evidence="2" type="ORF">SEV965_LOCUS23315</name>
</gene>
<name>A0A819JZQ9_9BILA</name>
<feature type="region of interest" description="Disordered" evidence="1">
    <location>
        <begin position="1"/>
        <end position="22"/>
    </location>
</feature>
<evidence type="ECO:0000313" key="2">
    <source>
        <dbReference type="EMBL" id="CAF1242816.1"/>
    </source>
</evidence>
<dbReference type="EMBL" id="CAJOBE010004531">
    <property type="protein sequence ID" value="CAF3935995.1"/>
    <property type="molecule type" value="Genomic_DNA"/>
</dbReference>
<reference evidence="3" key="1">
    <citation type="submission" date="2021-02" db="EMBL/GenBank/DDBJ databases">
        <authorList>
            <person name="Nowell W R."/>
        </authorList>
    </citation>
    <scope>NUCLEOTIDE SEQUENCE</scope>
</reference>
<dbReference type="EMBL" id="CAJNOU010001707">
    <property type="protein sequence ID" value="CAF1242816.1"/>
    <property type="molecule type" value="Genomic_DNA"/>
</dbReference>